<feature type="compositionally biased region" description="Basic residues" evidence="1">
    <location>
        <begin position="1"/>
        <end position="17"/>
    </location>
</feature>
<feature type="compositionally biased region" description="Low complexity" evidence="1">
    <location>
        <begin position="21"/>
        <end position="33"/>
    </location>
</feature>
<organism evidence="2 3">
    <name type="scientific">Oryza sativa subsp. japonica</name>
    <name type="common">Rice</name>
    <dbReference type="NCBI Taxonomy" id="39947"/>
    <lineage>
        <taxon>Eukaryota</taxon>
        <taxon>Viridiplantae</taxon>
        <taxon>Streptophyta</taxon>
        <taxon>Embryophyta</taxon>
        <taxon>Tracheophyta</taxon>
        <taxon>Spermatophyta</taxon>
        <taxon>Magnoliopsida</taxon>
        <taxon>Liliopsida</taxon>
        <taxon>Poales</taxon>
        <taxon>Poaceae</taxon>
        <taxon>BOP clade</taxon>
        <taxon>Oryzoideae</taxon>
        <taxon>Oryzeae</taxon>
        <taxon>Oryzinae</taxon>
        <taxon>Oryza</taxon>
        <taxon>Oryza sativa</taxon>
    </lineage>
</organism>
<reference evidence="3" key="2">
    <citation type="journal article" date="2008" name="Nucleic Acids Res.">
        <title>The rice annotation project database (RAP-DB): 2008 update.</title>
        <authorList>
            <consortium name="The rice annotation project (RAP)"/>
        </authorList>
    </citation>
    <scope>GENOME REANNOTATION</scope>
    <source>
        <strain evidence="3">cv. Nipponbare</strain>
    </source>
</reference>
<proteinExistence type="predicted"/>
<evidence type="ECO:0000313" key="3">
    <source>
        <dbReference type="Proteomes" id="UP000000763"/>
    </source>
</evidence>
<dbReference type="Proteomes" id="UP000000763">
    <property type="component" value="Chromosome 6"/>
</dbReference>
<feature type="region of interest" description="Disordered" evidence="1">
    <location>
        <begin position="1"/>
        <end position="41"/>
    </location>
</feature>
<sequence length="136" mass="14031">MARRRHAATGGSSRRRGTAAGGRRTAARTGTATHPKRRRGAAAEVLLVPAELREATVRVGVDRSGGATRLESVAATERGGSRGYGATEVERGNGAVAELACPAAKLAVAAERCGGDPSDGKRRPEFAEVWRRAGAA</sequence>
<evidence type="ECO:0000313" key="2">
    <source>
        <dbReference type="EMBL" id="BAD67980.1"/>
    </source>
</evidence>
<reference evidence="3" key="1">
    <citation type="journal article" date="2005" name="Nature">
        <title>The map-based sequence of the rice genome.</title>
        <authorList>
            <consortium name="International rice genome sequencing project (IRGSP)"/>
            <person name="Matsumoto T."/>
            <person name="Wu J."/>
            <person name="Kanamori H."/>
            <person name="Katayose Y."/>
            <person name="Fujisawa M."/>
            <person name="Namiki N."/>
            <person name="Mizuno H."/>
            <person name="Yamamoto K."/>
            <person name="Antonio B.A."/>
            <person name="Baba T."/>
            <person name="Sakata K."/>
            <person name="Nagamura Y."/>
            <person name="Aoki H."/>
            <person name="Arikawa K."/>
            <person name="Arita K."/>
            <person name="Bito T."/>
            <person name="Chiden Y."/>
            <person name="Fujitsuka N."/>
            <person name="Fukunaka R."/>
            <person name="Hamada M."/>
            <person name="Harada C."/>
            <person name="Hayashi A."/>
            <person name="Hijishita S."/>
            <person name="Honda M."/>
            <person name="Hosokawa S."/>
            <person name="Ichikawa Y."/>
            <person name="Idonuma A."/>
            <person name="Iijima M."/>
            <person name="Ikeda M."/>
            <person name="Ikeno M."/>
            <person name="Ito K."/>
            <person name="Ito S."/>
            <person name="Ito T."/>
            <person name="Ito Y."/>
            <person name="Ito Y."/>
            <person name="Iwabuchi A."/>
            <person name="Kamiya K."/>
            <person name="Karasawa W."/>
            <person name="Kurita K."/>
            <person name="Katagiri S."/>
            <person name="Kikuta A."/>
            <person name="Kobayashi H."/>
            <person name="Kobayashi N."/>
            <person name="Machita K."/>
            <person name="Maehara T."/>
            <person name="Masukawa M."/>
            <person name="Mizubayashi T."/>
            <person name="Mukai Y."/>
            <person name="Nagasaki H."/>
            <person name="Nagata Y."/>
            <person name="Naito S."/>
            <person name="Nakashima M."/>
            <person name="Nakama Y."/>
            <person name="Nakamichi Y."/>
            <person name="Nakamura M."/>
            <person name="Meguro A."/>
            <person name="Negishi M."/>
            <person name="Ohta I."/>
            <person name="Ohta T."/>
            <person name="Okamoto M."/>
            <person name="Ono N."/>
            <person name="Saji S."/>
            <person name="Sakaguchi M."/>
            <person name="Sakai K."/>
            <person name="Shibata M."/>
            <person name="Shimokawa T."/>
            <person name="Song J."/>
            <person name="Takazaki Y."/>
            <person name="Terasawa K."/>
            <person name="Tsugane M."/>
            <person name="Tsuji K."/>
            <person name="Ueda S."/>
            <person name="Waki K."/>
            <person name="Yamagata H."/>
            <person name="Yamamoto M."/>
            <person name="Yamamoto S."/>
            <person name="Yamane H."/>
            <person name="Yoshiki S."/>
            <person name="Yoshihara R."/>
            <person name="Yukawa K."/>
            <person name="Zhong H."/>
            <person name="Yano M."/>
            <person name="Yuan Q."/>
            <person name="Ouyang S."/>
            <person name="Liu J."/>
            <person name="Jones K.M."/>
            <person name="Gansberger K."/>
            <person name="Moffat K."/>
            <person name="Hill J."/>
            <person name="Bera J."/>
            <person name="Fadrosh D."/>
            <person name="Jin S."/>
            <person name="Johri S."/>
            <person name="Kim M."/>
            <person name="Overton L."/>
            <person name="Reardon M."/>
            <person name="Tsitrin T."/>
            <person name="Vuong H."/>
            <person name="Weaver B."/>
            <person name="Ciecko A."/>
            <person name="Tallon L."/>
            <person name="Jackson J."/>
            <person name="Pai G."/>
            <person name="Aken S.V."/>
            <person name="Utterback T."/>
            <person name="Reidmuller S."/>
            <person name="Feldblyum T."/>
            <person name="Hsiao J."/>
            <person name="Zismann V."/>
            <person name="Iobst S."/>
            <person name="de Vazeille A.R."/>
            <person name="Buell C.R."/>
            <person name="Ying K."/>
            <person name="Li Y."/>
            <person name="Lu T."/>
            <person name="Huang Y."/>
            <person name="Zhao Q."/>
            <person name="Feng Q."/>
            <person name="Zhang L."/>
            <person name="Zhu J."/>
            <person name="Weng Q."/>
            <person name="Mu J."/>
            <person name="Lu Y."/>
            <person name="Fan D."/>
            <person name="Liu Y."/>
            <person name="Guan J."/>
            <person name="Zhang Y."/>
            <person name="Yu S."/>
            <person name="Liu X."/>
            <person name="Zhang Y."/>
            <person name="Hong G."/>
            <person name="Han B."/>
            <person name="Choisne N."/>
            <person name="Demange N."/>
            <person name="Orjeda G."/>
            <person name="Samain S."/>
            <person name="Cattolico L."/>
            <person name="Pelletier E."/>
            <person name="Couloux A."/>
            <person name="Segurens B."/>
            <person name="Wincker P."/>
            <person name="D'Hont A."/>
            <person name="Scarpelli C."/>
            <person name="Weissenbach J."/>
            <person name="Salanoubat M."/>
            <person name="Quetier F."/>
            <person name="Yu Y."/>
            <person name="Kim H.R."/>
            <person name="Rambo T."/>
            <person name="Currie J."/>
            <person name="Collura K."/>
            <person name="Luo M."/>
            <person name="Yang T."/>
            <person name="Ammiraju J.S.S."/>
            <person name="Engler F."/>
            <person name="Soderlund C."/>
            <person name="Wing R.A."/>
            <person name="Palmer L.E."/>
            <person name="de la Bastide M."/>
            <person name="Spiegel L."/>
            <person name="Nascimento L."/>
            <person name="Zutavern T."/>
            <person name="O'Shaughnessy A."/>
            <person name="Dike S."/>
            <person name="Dedhia N."/>
            <person name="Preston R."/>
            <person name="Balija V."/>
            <person name="McCombie W.R."/>
            <person name="Chow T."/>
            <person name="Chen H."/>
            <person name="Chung M."/>
            <person name="Chen C."/>
            <person name="Shaw J."/>
            <person name="Wu H."/>
            <person name="Hsiao K."/>
            <person name="Chao Y."/>
            <person name="Chu M."/>
            <person name="Cheng C."/>
            <person name="Hour A."/>
            <person name="Lee P."/>
            <person name="Lin S."/>
            <person name="Lin Y."/>
            <person name="Liou J."/>
            <person name="Liu S."/>
            <person name="Hsing Y."/>
            <person name="Raghuvanshi S."/>
            <person name="Mohanty A."/>
            <person name="Bharti A.K."/>
            <person name="Gaur A."/>
            <person name="Gupta V."/>
            <person name="Kumar D."/>
            <person name="Ravi V."/>
            <person name="Vij S."/>
            <person name="Kapur A."/>
            <person name="Khurana P."/>
            <person name="Khurana P."/>
            <person name="Khurana J.P."/>
            <person name="Tyagi A.K."/>
            <person name="Gaikwad K."/>
            <person name="Singh A."/>
            <person name="Dalal V."/>
            <person name="Srivastava S."/>
            <person name="Dixit A."/>
            <person name="Pal A.K."/>
            <person name="Ghazi I.A."/>
            <person name="Yadav M."/>
            <person name="Pandit A."/>
            <person name="Bhargava A."/>
            <person name="Sureshbabu K."/>
            <person name="Batra K."/>
            <person name="Sharma T.R."/>
            <person name="Mohapatra T."/>
            <person name="Singh N.K."/>
            <person name="Messing J."/>
            <person name="Nelson A.B."/>
            <person name="Fuks G."/>
            <person name="Kavchok S."/>
            <person name="Keizer G."/>
            <person name="Linton E."/>
            <person name="Llaca V."/>
            <person name="Song R."/>
            <person name="Tanyolac B."/>
            <person name="Young S."/>
            <person name="Ho-Il K."/>
            <person name="Hahn J.H."/>
            <person name="Sangsakoo G."/>
            <person name="Vanavichit A."/>
            <person name="de Mattos Luiz.A.T."/>
            <person name="Zimmer P.D."/>
            <person name="Malone G."/>
            <person name="Dellagostin O."/>
            <person name="de Oliveira A.C."/>
            <person name="Bevan M."/>
            <person name="Bancroft I."/>
            <person name="Minx P."/>
            <person name="Cordum H."/>
            <person name="Wilson R."/>
            <person name="Cheng Z."/>
            <person name="Jin W."/>
            <person name="Jiang J."/>
            <person name="Leong S.A."/>
            <person name="Iwama H."/>
            <person name="Gojobori T."/>
            <person name="Itoh T."/>
            <person name="Niimura Y."/>
            <person name="Fujii Y."/>
            <person name="Habara T."/>
            <person name="Sakai H."/>
            <person name="Sato Y."/>
            <person name="Wilson G."/>
            <person name="Kumar K."/>
            <person name="McCouch S."/>
            <person name="Juretic N."/>
            <person name="Hoen D."/>
            <person name="Wright S."/>
            <person name="Bruskiewich R."/>
            <person name="Bureau T."/>
            <person name="Miyao A."/>
            <person name="Hirochika H."/>
            <person name="Nishikawa T."/>
            <person name="Kadowaki K."/>
            <person name="Sugiura M."/>
            <person name="Burr B."/>
            <person name="Sasaki T."/>
        </authorList>
    </citation>
    <scope>NUCLEOTIDE SEQUENCE [LARGE SCALE GENOMIC DNA]</scope>
    <source>
        <strain evidence="3">cv. Nipponbare</strain>
    </source>
</reference>
<evidence type="ECO:0000256" key="1">
    <source>
        <dbReference type="SAM" id="MobiDB-lite"/>
    </source>
</evidence>
<dbReference type="EMBL" id="AP002864">
    <property type="protein sequence ID" value="BAD67980.1"/>
    <property type="molecule type" value="Genomic_DNA"/>
</dbReference>
<gene>
    <name evidence="2" type="primary">OSJNBa0033B09.29</name>
</gene>
<dbReference type="AlphaFoldDB" id="Q5VRE5"/>
<name>Q5VRE5_ORYSJ</name>
<protein>
    <submittedName>
        <fullName evidence="2">Uncharacterized protein</fullName>
    </submittedName>
</protein>
<accession>Q5VRE5</accession>